<dbReference type="InParanoid" id="A0A7X0MVL8"/>
<dbReference type="InterPro" id="IPR052517">
    <property type="entry name" value="GlcG_carb_metab_protein"/>
</dbReference>
<gene>
    <name evidence="3" type="ORF">HNR48_001823</name>
</gene>
<dbReference type="SUPFAM" id="SSF143744">
    <property type="entry name" value="GlcG-like"/>
    <property type="match status" value="3"/>
</dbReference>
<evidence type="ECO:0000256" key="2">
    <source>
        <dbReference type="SAM" id="SignalP"/>
    </source>
</evidence>
<accession>A0A7X0MVL8</accession>
<reference evidence="3 4" key="1">
    <citation type="submission" date="2020-08" db="EMBL/GenBank/DDBJ databases">
        <title>Genomic Encyclopedia of Type Strains, Phase IV (KMG-IV): sequencing the most valuable type-strain genomes for metagenomic binning, comparative biology and taxonomic classification.</title>
        <authorList>
            <person name="Goeker M."/>
        </authorList>
    </citation>
    <scope>NUCLEOTIDE SEQUENCE [LARGE SCALE GENOMIC DNA]</scope>
    <source>
        <strain evidence="3 4">DSM 22368</strain>
    </source>
</reference>
<dbReference type="AlphaFoldDB" id="A0A7X0MVL8"/>
<dbReference type="EMBL" id="JACHHT010000002">
    <property type="protein sequence ID" value="MBB6521538.1"/>
    <property type="molecule type" value="Genomic_DNA"/>
</dbReference>
<evidence type="ECO:0000256" key="1">
    <source>
        <dbReference type="SAM" id="MobiDB-lite"/>
    </source>
</evidence>
<dbReference type="Gene3D" id="3.30.450.150">
    <property type="entry name" value="Haem-degrading domain"/>
    <property type="match status" value="3"/>
</dbReference>
<feature type="signal peptide" evidence="2">
    <location>
        <begin position="1"/>
        <end position="30"/>
    </location>
</feature>
<feature type="chain" id="PRO_5031547362" evidence="2">
    <location>
        <begin position="31"/>
        <end position="671"/>
    </location>
</feature>
<protein>
    <submittedName>
        <fullName evidence="3">Uncharacterized protein GlcG (DUF336 family)</fullName>
    </submittedName>
</protein>
<dbReference type="Proteomes" id="UP000528457">
    <property type="component" value="Unassembled WGS sequence"/>
</dbReference>
<keyword evidence="4" id="KW-1185">Reference proteome</keyword>
<dbReference type="InterPro" id="IPR038084">
    <property type="entry name" value="PduO/GlcC-like_sf"/>
</dbReference>
<dbReference type="Pfam" id="PF03928">
    <property type="entry name" value="HbpS-like"/>
    <property type="match status" value="2"/>
</dbReference>
<evidence type="ECO:0000313" key="3">
    <source>
        <dbReference type="EMBL" id="MBB6521538.1"/>
    </source>
</evidence>
<dbReference type="RefSeq" id="WP_166844127.1">
    <property type="nucleotide sequence ID" value="NZ_JAAONY010000002.1"/>
</dbReference>
<dbReference type="PANTHER" id="PTHR34309">
    <property type="entry name" value="SLR1406 PROTEIN"/>
    <property type="match status" value="1"/>
</dbReference>
<evidence type="ECO:0000313" key="4">
    <source>
        <dbReference type="Proteomes" id="UP000528457"/>
    </source>
</evidence>
<dbReference type="PANTHER" id="PTHR34309:SF1">
    <property type="entry name" value="PROTEIN GLCG"/>
    <property type="match status" value="1"/>
</dbReference>
<sequence>MRLSRKGFSLKQWLLAAASLSLLSCGGGGGGSGTAPNQGTPTPPPPPPPVVCEGGCATADSFLRSAEVEVVVQQAVAEAKALGVAATIAVVDRVGNVLAVYRTADIDTSKSLLISTNNTGPSDIDGGLENIELPLAVGADALAAISKAITGAYLSTEGNAFSSRVANQIVQEHFNPGERVQPAGPLFGVQFSQFACSDFTLDNSVPGIGPKQSPLGLSADPGGFPLYKDNVPVGGVGVIAGDFIYTIDKVITDSDMDQDELIALAATVGFEAPVDRRGDRITVDGKVLRYSDVEYSQLTATPGGAAALTASDGQYITVPDYLDVPLRDGRAFGQADSGIRADTTTYPGRDAFVFVDAAGQDRFPPTAGTELSAEEVQAIIDEALGVANQARAQIRRPLSTQARVTISVVDANGDVLGMARTRDAPIFGADVSLQKARTAAFFSSTGAADFLQNLPLTQYLNPDLSPKREIDIANYVQALADFLEDSSALRNGIAFSDRAGGNLSRPFYPDGIDNAPPGPLSKPAGEWSPFSTGLQLDLAMNAVVSHLLHVAGLQAEDVGPNCVGVPFGGTASSAGNNVANGIQIFPGSVPIYKGNTLVGGIGISGDGVDQDDMIAFLGVHRAAEKMNGSFNNAPPEIRADTLTPKGTRLRYISCPQTPFIGSDEQNVCAGK</sequence>
<proteinExistence type="predicted"/>
<organism evidence="3 4">
    <name type="scientific">Pseudoteredinibacter isoporae</name>
    <dbReference type="NCBI Taxonomy" id="570281"/>
    <lineage>
        <taxon>Bacteria</taxon>
        <taxon>Pseudomonadati</taxon>
        <taxon>Pseudomonadota</taxon>
        <taxon>Gammaproteobacteria</taxon>
        <taxon>Cellvibrionales</taxon>
        <taxon>Cellvibrionaceae</taxon>
        <taxon>Pseudoteredinibacter</taxon>
    </lineage>
</organism>
<dbReference type="InterPro" id="IPR005624">
    <property type="entry name" value="PduO/GlcC-like"/>
</dbReference>
<feature type="region of interest" description="Disordered" evidence="1">
    <location>
        <begin position="29"/>
        <end position="49"/>
    </location>
</feature>
<name>A0A7X0MVL8_9GAMM</name>
<dbReference type="PROSITE" id="PS51257">
    <property type="entry name" value="PROKAR_LIPOPROTEIN"/>
    <property type="match status" value="1"/>
</dbReference>
<keyword evidence="2" id="KW-0732">Signal</keyword>
<comment type="caution">
    <text evidence="3">The sequence shown here is derived from an EMBL/GenBank/DDBJ whole genome shotgun (WGS) entry which is preliminary data.</text>
</comment>